<feature type="region of interest" description="Disordered" evidence="1">
    <location>
        <begin position="121"/>
        <end position="155"/>
    </location>
</feature>
<name>A0AAQ3XI11_PASNO</name>
<gene>
    <name evidence="2" type="ORF">U9M48_044222</name>
</gene>
<feature type="region of interest" description="Disordered" evidence="1">
    <location>
        <begin position="169"/>
        <end position="211"/>
    </location>
</feature>
<accession>A0AAQ3XI11</accession>
<evidence type="ECO:0000313" key="3">
    <source>
        <dbReference type="Proteomes" id="UP001341281"/>
    </source>
</evidence>
<evidence type="ECO:0000256" key="1">
    <source>
        <dbReference type="SAM" id="MobiDB-lite"/>
    </source>
</evidence>
<reference evidence="2 3" key="1">
    <citation type="submission" date="2024-02" db="EMBL/GenBank/DDBJ databases">
        <title>High-quality chromosome-scale genome assembly of Pensacola bahiagrass (Paspalum notatum Flugge var. saurae).</title>
        <authorList>
            <person name="Vega J.M."/>
            <person name="Podio M."/>
            <person name="Orjuela J."/>
            <person name="Siena L.A."/>
            <person name="Pessino S.C."/>
            <person name="Combes M.C."/>
            <person name="Mariac C."/>
            <person name="Albertini E."/>
            <person name="Pupilli F."/>
            <person name="Ortiz J.P.A."/>
            <person name="Leblanc O."/>
        </authorList>
    </citation>
    <scope>NUCLEOTIDE SEQUENCE [LARGE SCALE GENOMIC DNA]</scope>
    <source>
        <strain evidence="2">R1</strain>
        <tissue evidence="2">Leaf</tissue>
    </source>
</reference>
<dbReference type="AlphaFoldDB" id="A0AAQ3XI11"/>
<feature type="compositionally biased region" description="Basic and acidic residues" evidence="1">
    <location>
        <begin position="190"/>
        <end position="203"/>
    </location>
</feature>
<sequence>MGKKKTSIPLLLFLPPPSRLLLSRARAGNDTATNHLRSPRRSPSSPPLPLLSGTAAAADVAFTVPSTRSMPPHLHPTTSSSSEVLGYLFLLRARCRRRIRPRRLLASLLRRGLARGQRIDRQWAGSSSLRRRSRDGGVAGCCSGEARGSSGDGDGELLQRRRLELQRQRGATGALAAAARPLEAACEQEEGGRRKPTAEERESGVGSTLGG</sequence>
<feature type="region of interest" description="Disordered" evidence="1">
    <location>
        <begin position="30"/>
        <end position="50"/>
    </location>
</feature>
<evidence type="ECO:0000313" key="2">
    <source>
        <dbReference type="EMBL" id="WVZ98845.1"/>
    </source>
</evidence>
<dbReference type="Proteomes" id="UP001341281">
    <property type="component" value="Chromosome 10"/>
</dbReference>
<feature type="compositionally biased region" description="Low complexity" evidence="1">
    <location>
        <begin position="169"/>
        <end position="185"/>
    </location>
</feature>
<organism evidence="2 3">
    <name type="scientific">Paspalum notatum var. saurae</name>
    <dbReference type="NCBI Taxonomy" id="547442"/>
    <lineage>
        <taxon>Eukaryota</taxon>
        <taxon>Viridiplantae</taxon>
        <taxon>Streptophyta</taxon>
        <taxon>Embryophyta</taxon>
        <taxon>Tracheophyta</taxon>
        <taxon>Spermatophyta</taxon>
        <taxon>Magnoliopsida</taxon>
        <taxon>Liliopsida</taxon>
        <taxon>Poales</taxon>
        <taxon>Poaceae</taxon>
        <taxon>PACMAD clade</taxon>
        <taxon>Panicoideae</taxon>
        <taxon>Andropogonodae</taxon>
        <taxon>Paspaleae</taxon>
        <taxon>Paspalinae</taxon>
        <taxon>Paspalum</taxon>
    </lineage>
</organism>
<keyword evidence="3" id="KW-1185">Reference proteome</keyword>
<dbReference type="EMBL" id="CP144754">
    <property type="protein sequence ID" value="WVZ98845.1"/>
    <property type="molecule type" value="Genomic_DNA"/>
</dbReference>
<protein>
    <submittedName>
        <fullName evidence="2">Uncharacterized protein</fullName>
    </submittedName>
</protein>
<proteinExistence type="predicted"/>